<keyword evidence="1" id="KW-0805">Transcription regulation</keyword>
<dbReference type="InterPro" id="IPR036390">
    <property type="entry name" value="WH_DNA-bd_sf"/>
</dbReference>
<dbReference type="InterPro" id="IPR001845">
    <property type="entry name" value="HTH_ArsR_DNA-bd_dom"/>
</dbReference>
<dbReference type="PANTHER" id="PTHR43132:SF2">
    <property type="entry name" value="ARSENICAL RESISTANCE OPERON REPRESSOR ARSR-RELATED"/>
    <property type="match status" value="1"/>
</dbReference>
<dbReference type="AlphaFoldDB" id="A0A154IHD6"/>
<dbReference type="Pfam" id="PF01022">
    <property type="entry name" value="HTH_5"/>
    <property type="match status" value="1"/>
</dbReference>
<dbReference type="GO" id="GO:0003677">
    <property type="term" value="F:DNA binding"/>
    <property type="evidence" value="ECO:0007669"/>
    <property type="project" value="UniProtKB-KW"/>
</dbReference>
<accession>A0A154IHD6</accession>
<keyword evidence="3" id="KW-0804">Transcription</keyword>
<comment type="caution">
    <text evidence="5">The sequence shown here is derived from an EMBL/GenBank/DDBJ whole genome shotgun (WGS) entry which is preliminary data.</text>
</comment>
<dbReference type="EMBL" id="WUFV01000024">
    <property type="protein sequence ID" value="NEK18880.1"/>
    <property type="molecule type" value="Genomic_DNA"/>
</dbReference>
<dbReference type="CDD" id="cd00090">
    <property type="entry name" value="HTH_ARSR"/>
    <property type="match status" value="1"/>
</dbReference>
<dbReference type="Proteomes" id="UP000471705">
    <property type="component" value="Unassembled WGS sequence"/>
</dbReference>
<evidence type="ECO:0000256" key="1">
    <source>
        <dbReference type="ARBA" id="ARBA00023015"/>
    </source>
</evidence>
<evidence type="ECO:0000256" key="2">
    <source>
        <dbReference type="ARBA" id="ARBA00023125"/>
    </source>
</evidence>
<dbReference type="Gene3D" id="1.10.10.10">
    <property type="entry name" value="Winged helix-like DNA-binding domain superfamily/Winged helix DNA-binding domain"/>
    <property type="match status" value="1"/>
</dbReference>
<proteinExistence type="predicted"/>
<dbReference type="NCBIfam" id="NF033788">
    <property type="entry name" value="HTH_metalloreg"/>
    <property type="match status" value="1"/>
</dbReference>
<dbReference type="RefSeq" id="WP_003550115.1">
    <property type="nucleotide sequence ID" value="NZ_CP171845.1"/>
</dbReference>
<feature type="domain" description="HTH arsR-type" evidence="4">
    <location>
        <begin position="11"/>
        <end position="105"/>
    </location>
</feature>
<sequence length="117" mass="12681">MNNQSSAAPSPETNAFDNEANFLSAMGNAKRLHILHLLAEGEMSVSVLADEVGLSQSSTSQHLAILREQELVQTRRAAQTIYYSLQSAAATAMLDTLADIFGWHPRSPVERVRAVGT</sequence>
<evidence type="ECO:0000313" key="5">
    <source>
        <dbReference type="EMBL" id="KZA99527.1"/>
    </source>
</evidence>
<dbReference type="PRINTS" id="PR00778">
    <property type="entry name" value="HTHARSR"/>
</dbReference>
<reference evidence="6 7" key="2">
    <citation type="submission" date="2019-12" db="EMBL/GenBank/DDBJ databases">
        <title>Rhizobium genotypes associated with high levels of biological nitrogen fixation by grain legumes in a temperate-maritime cropping system.</title>
        <authorList>
            <person name="Maluk M."/>
            <person name="Francesc Ferrando Molina F."/>
            <person name="Lopez Del Egido L."/>
            <person name="Lafos M."/>
            <person name="Langarica-Fuentes A."/>
            <person name="Gebre Yohannes G."/>
            <person name="Young M.W."/>
            <person name="Martin P."/>
            <person name="Gantlett R."/>
            <person name="Kenicer G."/>
            <person name="Hawes C."/>
            <person name="Begg G.S."/>
            <person name="Quilliam R.S."/>
            <person name="Squire G.R."/>
            <person name="Poole P.S."/>
            <person name="Young P.W."/>
            <person name="Iannetta P.M."/>
            <person name="James E.K."/>
        </authorList>
    </citation>
    <scope>NUCLEOTIDE SEQUENCE [LARGE SCALE GENOMIC DNA]</scope>
    <source>
        <strain evidence="6 7">JHI54</strain>
    </source>
</reference>
<dbReference type="GO" id="GO:0003700">
    <property type="term" value="F:DNA-binding transcription factor activity"/>
    <property type="evidence" value="ECO:0007669"/>
    <property type="project" value="InterPro"/>
</dbReference>
<evidence type="ECO:0000256" key="3">
    <source>
        <dbReference type="ARBA" id="ARBA00023163"/>
    </source>
</evidence>
<dbReference type="InterPro" id="IPR051011">
    <property type="entry name" value="Metal_resp_trans_reg"/>
</dbReference>
<keyword evidence="2" id="KW-0238">DNA-binding</keyword>
<dbReference type="PROSITE" id="PS50987">
    <property type="entry name" value="HTH_ARSR_2"/>
    <property type="match status" value="1"/>
</dbReference>
<dbReference type="EMBL" id="LVYU01000102">
    <property type="protein sequence ID" value="KZA99527.1"/>
    <property type="molecule type" value="Genomic_DNA"/>
</dbReference>
<evidence type="ECO:0000313" key="7">
    <source>
        <dbReference type="Proteomes" id="UP000471705"/>
    </source>
</evidence>
<dbReference type="PANTHER" id="PTHR43132">
    <property type="entry name" value="ARSENICAL RESISTANCE OPERON REPRESSOR ARSR-RELATED"/>
    <property type="match status" value="1"/>
</dbReference>
<evidence type="ECO:0000313" key="6">
    <source>
        <dbReference type="EMBL" id="NEK18880.1"/>
    </source>
</evidence>
<evidence type="ECO:0000259" key="4">
    <source>
        <dbReference type="PROSITE" id="PS50987"/>
    </source>
</evidence>
<gene>
    <name evidence="5" type="ORF">A4A59_22510</name>
    <name evidence="6" type="ORF">GR257_29255</name>
</gene>
<dbReference type="SMART" id="SM00418">
    <property type="entry name" value="HTH_ARSR"/>
    <property type="match status" value="1"/>
</dbReference>
<name>A0A154IHD6_RHILE</name>
<dbReference type="InterPro" id="IPR036388">
    <property type="entry name" value="WH-like_DNA-bd_sf"/>
</dbReference>
<reference evidence="5" key="1">
    <citation type="submission" date="2016-03" db="EMBL/GenBank/DDBJ databases">
        <title>Microsymbionts genomes from the relict species Vavilovia formosa.</title>
        <authorList>
            <person name="Chirak E."/>
            <person name="Kimeklis A."/>
            <person name="Kopat V."/>
            <person name="Andronov E."/>
        </authorList>
    </citation>
    <scope>NUCLEOTIDE SEQUENCE [LARGE SCALE GENOMIC DNA]</scope>
    <source>
        <strain evidence="5">Vaf12</strain>
    </source>
</reference>
<organism evidence="5">
    <name type="scientific">Rhizobium leguminosarum</name>
    <dbReference type="NCBI Taxonomy" id="384"/>
    <lineage>
        <taxon>Bacteria</taxon>
        <taxon>Pseudomonadati</taxon>
        <taxon>Pseudomonadota</taxon>
        <taxon>Alphaproteobacteria</taxon>
        <taxon>Hyphomicrobiales</taxon>
        <taxon>Rhizobiaceae</taxon>
        <taxon>Rhizobium/Agrobacterium group</taxon>
        <taxon>Rhizobium</taxon>
    </lineage>
</organism>
<protein>
    <submittedName>
        <fullName evidence="6">Metalloregulator ArsR/SmtB family transcription factor</fullName>
    </submittedName>
    <submittedName>
        <fullName evidence="5">Transcriptional regulator</fullName>
    </submittedName>
</protein>
<dbReference type="InterPro" id="IPR011991">
    <property type="entry name" value="ArsR-like_HTH"/>
</dbReference>
<dbReference type="SUPFAM" id="SSF46785">
    <property type="entry name" value="Winged helix' DNA-binding domain"/>
    <property type="match status" value="1"/>
</dbReference>